<feature type="region of interest" description="Disordered" evidence="1">
    <location>
        <begin position="380"/>
        <end position="547"/>
    </location>
</feature>
<feature type="compositionally biased region" description="Polar residues" evidence="1">
    <location>
        <begin position="627"/>
        <end position="637"/>
    </location>
</feature>
<reference evidence="2" key="1">
    <citation type="submission" date="2017-04" db="EMBL/GenBank/DDBJ databases">
        <title>Genome deletions in a multicellular cyanobacterial endosymbiont for morphological adaptation in marine diatoms.</title>
        <authorList>
            <person name="Wang Y."/>
            <person name="Gao H."/>
            <person name="Li R."/>
            <person name="Xu X."/>
        </authorList>
    </citation>
    <scope>NUCLEOTIDE SEQUENCE</scope>
    <source>
        <strain evidence="2">FACHB 800</strain>
    </source>
</reference>
<keyword evidence="3" id="KW-1185">Reference proteome</keyword>
<evidence type="ECO:0000313" key="2">
    <source>
        <dbReference type="EMBL" id="QXE21789.1"/>
    </source>
</evidence>
<dbReference type="RefSeq" id="WP_190600985.1">
    <property type="nucleotide sequence ID" value="NZ_CP021056.1"/>
</dbReference>
<organism evidence="2 3">
    <name type="scientific">Richelia sinica FACHB-800</name>
    <dbReference type="NCBI Taxonomy" id="1357546"/>
    <lineage>
        <taxon>Bacteria</taxon>
        <taxon>Bacillati</taxon>
        <taxon>Cyanobacteriota</taxon>
        <taxon>Cyanophyceae</taxon>
        <taxon>Nostocales</taxon>
        <taxon>Nostocaceae</taxon>
        <taxon>Richelia</taxon>
    </lineage>
</organism>
<proteinExistence type="predicted"/>
<dbReference type="KEGG" id="rsin:B6N60_00467"/>
<accession>A0A975T4A0</accession>
<feature type="region of interest" description="Disordered" evidence="1">
    <location>
        <begin position="626"/>
        <end position="648"/>
    </location>
</feature>
<feature type="compositionally biased region" description="Low complexity" evidence="1">
    <location>
        <begin position="492"/>
        <end position="504"/>
    </location>
</feature>
<dbReference type="AlphaFoldDB" id="A0A975T4A0"/>
<evidence type="ECO:0000256" key="1">
    <source>
        <dbReference type="SAM" id="MobiDB-lite"/>
    </source>
</evidence>
<gene>
    <name evidence="2" type="ORF">B6N60_00467</name>
</gene>
<feature type="compositionally biased region" description="Polar residues" evidence="1">
    <location>
        <begin position="443"/>
        <end position="464"/>
    </location>
</feature>
<dbReference type="Proteomes" id="UP000683511">
    <property type="component" value="Chromosome"/>
</dbReference>
<name>A0A975T4A0_9NOST</name>
<protein>
    <submittedName>
        <fullName evidence="2">Uncharacterized protein</fullName>
    </submittedName>
</protein>
<evidence type="ECO:0000313" key="3">
    <source>
        <dbReference type="Proteomes" id="UP000683511"/>
    </source>
</evidence>
<sequence>MENWQFLIQKQGDRTWNNLESPNLKISEGKYRVLARSHLPNMDVEVRIIHSSIQEVPPKRRVVKRLRRTSAEGLLAVIPFTHLKPGIWEVRCSGDLMADMLGQSWQQNLLIQVLPQEVSDPSELLPNEDSEKSLTESVTSAINPADSSLNTLSAETEEDLIIDQPVSPVWFKGETAEQILQNLIDLALPNSESLEDQSIEDVSPNQDQPLQITLDQDAYIAIWGESLSIHGDVELKAAIDENPANNSLQGLTMEIELRSPWESNILTQEQQTLTDQTLPFSFTATIPIPANCESKLILAEIRLYGRFSPLAQNQLLASSAFTITADVTELLAFKNTNPETLDTLEETQNPPHSLKKAEKTASLGLELFNIAKNSRKLVQFPTTQSATTEPLPPRIKSTDLVDGQSPQLPTLPENPKKSESDESAAPVDKPAIPPIDLGKLAIKSTQGSHQTTSFPYLKRLTSSAEPAETTKPKKPELFTFKTPELPATPPVSELELTSELLPESPTEELEDTATIEPLPGDSLVTSELQVSPEPEPLPSDSLVTSEPQPSPLLKMWMQNQGYSGLEPLDIGQQDNNSEQFTPEETSTVSAETVSDDIALAAASETETPIYTFTDLLPNLETELPVSAQASEEVNSATSEPPPEVSVSHPPLITTLPAWLSEEIVIDDLNDVIYEPQDHSYVAAQVENQPEDIPIPGIQSIPTPQLYVPEGELVAASELKIRVEMPDVPASVAVKLWIEDYQTRALLDGPHLLTDLRPNNWGTLEATAKLLVPLGCLEMRVQAIALDQSTHQESHKVTVVRTVVPPDLQTMELDELLEI</sequence>
<dbReference type="EMBL" id="CP021056">
    <property type="protein sequence ID" value="QXE21789.1"/>
    <property type="molecule type" value="Genomic_DNA"/>
</dbReference>